<feature type="compositionally biased region" description="Basic and acidic residues" evidence="1">
    <location>
        <begin position="212"/>
        <end position="224"/>
    </location>
</feature>
<dbReference type="AlphaFoldDB" id="A0A242KUU8"/>
<evidence type="ECO:0000256" key="1">
    <source>
        <dbReference type="SAM" id="MobiDB-lite"/>
    </source>
</evidence>
<feature type="region of interest" description="Disordered" evidence="1">
    <location>
        <begin position="110"/>
        <end position="132"/>
    </location>
</feature>
<feature type="compositionally biased region" description="Basic and acidic residues" evidence="1">
    <location>
        <begin position="1"/>
        <end position="23"/>
    </location>
</feature>
<feature type="region of interest" description="Disordered" evidence="1">
    <location>
        <begin position="171"/>
        <end position="281"/>
    </location>
</feature>
<evidence type="ECO:0000313" key="3">
    <source>
        <dbReference type="Proteomes" id="UP000195024"/>
    </source>
</evidence>
<proteinExistence type="predicted"/>
<accession>A0A242KUU8</accession>
<protein>
    <submittedName>
        <fullName evidence="2">Uncharacterized protein</fullName>
    </submittedName>
</protein>
<feature type="compositionally biased region" description="Basic and acidic residues" evidence="1">
    <location>
        <begin position="248"/>
        <end position="263"/>
    </location>
</feature>
<gene>
    <name evidence="2" type="ORF">A5802_002821</name>
</gene>
<reference evidence="2 3" key="1">
    <citation type="submission" date="2017-05" db="EMBL/GenBank/DDBJ databases">
        <title>The Genome Sequence of Enterococcus mundtii 6B1_DIV0119.</title>
        <authorList>
            <consortium name="The Broad Institute Genomics Platform"/>
            <consortium name="The Broad Institute Genomic Center for Infectious Diseases"/>
            <person name="Earl A."/>
            <person name="Manson A."/>
            <person name="Schwartman J."/>
            <person name="Gilmore M."/>
            <person name="Abouelleil A."/>
            <person name="Cao P."/>
            <person name="Chapman S."/>
            <person name="Cusick C."/>
            <person name="Shea T."/>
            <person name="Young S."/>
            <person name="Neafsey D."/>
            <person name="Nusbaum C."/>
            <person name="Birren B."/>
        </authorList>
    </citation>
    <scope>NUCLEOTIDE SEQUENCE [LARGE SCALE GENOMIC DNA]</scope>
    <source>
        <strain evidence="2 3">6B1_DIV0119</strain>
    </source>
</reference>
<evidence type="ECO:0000313" key="2">
    <source>
        <dbReference type="EMBL" id="OTP24911.1"/>
    </source>
</evidence>
<feature type="compositionally biased region" description="Basic and acidic residues" evidence="1">
    <location>
        <begin position="114"/>
        <end position="132"/>
    </location>
</feature>
<dbReference type="RefSeq" id="WP_086335449.1">
    <property type="nucleotide sequence ID" value="NZ_CABHEA010000004.1"/>
</dbReference>
<feature type="region of interest" description="Disordered" evidence="1">
    <location>
        <begin position="1"/>
        <end position="32"/>
    </location>
</feature>
<comment type="caution">
    <text evidence="2">The sequence shown here is derived from an EMBL/GenBank/DDBJ whole genome shotgun (WGS) entry which is preliminary data.</text>
</comment>
<dbReference type="Proteomes" id="UP000195024">
    <property type="component" value="Unassembled WGS sequence"/>
</dbReference>
<sequence>MDNRKENNMSVEKMRQRSRELSKHLPKSPGTEIKQLTKSLMNTVARIHELKGEREQLTDRSTSSKKYRELTTGIKNNEQRAQDLLDKIDKVSPKQVDKLVERYTDSAEPVYKMMSDDTKSREKDVPLPEIRDRIKKEVPDAVVEANRKFNEIHKSISKEPYANRQQKVMFDTKKLANGIDRKVDSNKNSHRRDEPIYETIPENAKSNAKGTEPPRKRDHTDKAIGKSSHKLQATSLQKKSLPETQKLTLKDRINHAHHQKENNRLNQTLSNRPQTSPSLGR</sequence>
<dbReference type="EMBL" id="NGMS01000003">
    <property type="protein sequence ID" value="OTP24911.1"/>
    <property type="molecule type" value="Genomic_DNA"/>
</dbReference>
<feature type="compositionally biased region" description="Polar residues" evidence="1">
    <location>
        <begin position="264"/>
        <end position="281"/>
    </location>
</feature>
<organism evidence="2 3">
    <name type="scientific">Enterococcus mundtii</name>
    <dbReference type="NCBI Taxonomy" id="53346"/>
    <lineage>
        <taxon>Bacteria</taxon>
        <taxon>Bacillati</taxon>
        <taxon>Bacillota</taxon>
        <taxon>Bacilli</taxon>
        <taxon>Lactobacillales</taxon>
        <taxon>Enterococcaceae</taxon>
        <taxon>Enterococcus</taxon>
    </lineage>
</organism>
<name>A0A242KUU8_ENTMU</name>
<feature type="region of interest" description="Disordered" evidence="1">
    <location>
        <begin position="51"/>
        <end position="74"/>
    </location>
</feature>
<feature type="compositionally biased region" description="Basic and acidic residues" evidence="1">
    <location>
        <begin position="171"/>
        <end position="195"/>
    </location>
</feature>
<feature type="compositionally biased region" description="Polar residues" evidence="1">
    <location>
        <begin position="230"/>
        <end position="247"/>
    </location>
</feature>